<organism evidence="2 3">
    <name type="scientific">Dethiobacter alkaliphilus AHT 1</name>
    <dbReference type="NCBI Taxonomy" id="555088"/>
    <lineage>
        <taxon>Bacteria</taxon>
        <taxon>Bacillati</taxon>
        <taxon>Bacillota</taxon>
        <taxon>Dethiobacteria</taxon>
        <taxon>Dethiobacterales</taxon>
        <taxon>Dethiobacteraceae</taxon>
        <taxon>Dethiobacter</taxon>
    </lineage>
</organism>
<reference evidence="2 3" key="1">
    <citation type="submission" date="2009-02" db="EMBL/GenBank/DDBJ databases">
        <title>Sequencing of the draft genome and assembly of Dethiobacter alkaliphilus AHT 1.</title>
        <authorList>
            <consortium name="US DOE Joint Genome Institute (JGI-PGF)"/>
            <person name="Lucas S."/>
            <person name="Copeland A."/>
            <person name="Lapidus A."/>
            <person name="Glavina del Rio T."/>
            <person name="Dalin E."/>
            <person name="Tice H."/>
            <person name="Bruce D."/>
            <person name="Goodwin L."/>
            <person name="Pitluck S."/>
            <person name="Larimer F."/>
            <person name="Land M.L."/>
            <person name="Hauser L."/>
            <person name="Muyzer G."/>
        </authorList>
    </citation>
    <scope>NUCLEOTIDE SEQUENCE [LARGE SCALE GENOMIC DNA]</scope>
    <source>
        <strain evidence="2 3">AHT 1</strain>
    </source>
</reference>
<proteinExistence type="predicted"/>
<protein>
    <submittedName>
        <fullName evidence="2">Uncharacterized protein</fullName>
    </submittedName>
</protein>
<keyword evidence="1" id="KW-0472">Membrane</keyword>
<dbReference type="EMBL" id="ACJM01000033">
    <property type="protein sequence ID" value="EEG75990.1"/>
    <property type="molecule type" value="Genomic_DNA"/>
</dbReference>
<keyword evidence="1" id="KW-1133">Transmembrane helix</keyword>
<name>C0GL03_DETAL</name>
<dbReference type="OrthoDB" id="2842789at2"/>
<evidence type="ECO:0000256" key="1">
    <source>
        <dbReference type="SAM" id="Phobius"/>
    </source>
</evidence>
<dbReference type="AlphaFoldDB" id="C0GL03"/>
<keyword evidence="1" id="KW-0812">Transmembrane</keyword>
<sequence>MGISLLLPILLVLFVLLLKNAGKNLGQRKQKWILAGYGLILVTSLLILLFLPQDSLHGEQGVGDETIDQAREARDTFYSAVMEGRPEDVAGAYVTEKWSFPLADNNLTIAAPQREWFSGLLVVEKTEDLTDRIELTHYVTRTIVNHIDFTDSLQPPGVSLENSRLLLREYHLEISLAQFQREFVVAQLLGEEKENWWLNPGSSSVGAEALYLRVPEDAVIVVEEQRINNYVILGEESIFTN</sequence>
<comment type="caution">
    <text evidence="2">The sequence shown here is derived from an EMBL/GenBank/DDBJ whole genome shotgun (WGS) entry which is preliminary data.</text>
</comment>
<keyword evidence="3" id="KW-1185">Reference proteome</keyword>
<dbReference type="STRING" id="555088.DealDRAFT_3163"/>
<feature type="transmembrane region" description="Helical" evidence="1">
    <location>
        <begin position="32"/>
        <end position="51"/>
    </location>
</feature>
<gene>
    <name evidence="2" type="ORF">DealDRAFT_3163</name>
</gene>
<accession>C0GL03</accession>
<evidence type="ECO:0000313" key="3">
    <source>
        <dbReference type="Proteomes" id="UP000006443"/>
    </source>
</evidence>
<dbReference type="RefSeq" id="WP_008519329.1">
    <property type="nucleotide sequence ID" value="NZ_ACJM01000033.1"/>
</dbReference>
<evidence type="ECO:0000313" key="2">
    <source>
        <dbReference type="EMBL" id="EEG75990.1"/>
    </source>
</evidence>
<dbReference type="Proteomes" id="UP000006443">
    <property type="component" value="Unassembled WGS sequence"/>
</dbReference>